<dbReference type="InterPro" id="IPR003494">
    <property type="entry name" value="SHS2_FtsA"/>
</dbReference>
<dbReference type="InterPro" id="IPR050696">
    <property type="entry name" value="FtsA/MreB"/>
</dbReference>
<evidence type="ECO:0000313" key="3">
    <source>
        <dbReference type="Proteomes" id="UP000538196"/>
    </source>
</evidence>
<dbReference type="CDD" id="cd24049">
    <property type="entry name" value="ASKHA_NBD_PilM"/>
    <property type="match status" value="1"/>
</dbReference>
<dbReference type="PANTHER" id="PTHR32432:SF3">
    <property type="entry name" value="ETHANOLAMINE UTILIZATION PROTEIN EUTJ"/>
    <property type="match status" value="1"/>
</dbReference>
<gene>
    <name evidence="2" type="ORF">FHX33_003822</name>
</gene>
<organism evidence="2 3">
    <name type="scientific">Leifsonia aquatica</name>
    <name type="common">Corynebacterium aquaticum</name>
    <dbReference type="NCBI Taxonomy" id="144185"/>
    <lineage>
        <taxon>Bacteria</taxon>
        <taxon>Bacillati</taxon>
        <taxon>Actinomycetota</taxon>
        <taxon>Actinomycetes</taxon>
        <taxon>Micrococcales</taxon>
        <taxon>Microbacteriaceae</taxon>
        <taxon>Leifsonia</taxon>
    </lineage>
</organism>
<dbReference type="NCBIfam" id="TIGR01175">
    <property type="entry name" value="pilM"/>
    <property type="match status" value="1"/>
</dbReference>
<evidence type="ECO:0000259" key="1">
    <source>
        <dbReference type="SMART" id="SM00842"/>
    </source>
</evidence>
<dbReference type="Gene3D" id="3.30.420.40">
    <property type="match status" value="2"/>
</dbReference>
<dbReference type="InterPro" id="IPR043129">
    <property type="entry name" value="ATPase_NBD"/>
</dbReference>
<reference evidence="2 3" key="1">
    <citation type="submission" date="2020-08" db="EMBL/GenBank/DDBJ databases">
        <title>Sequencing the genomes of 1000 actinobacteria strains.</title>
        <authorList>
            <person name="Klenk H.-P."/>
        </authorList>
    </citation>
    <scope>NUCLEOTIDE SEQUENCE [LARGE SCALE GENOMIC DNA]</scope>
    <source>
        <strain evidence="2 3">DSM 20146</strain>
    </source>
</reference>
<dbReference type="RefSeq" id="WP_021765474.1">
    <property type="nucleotide sequence ID" value="NZ_JACHVP010000005.1"/>
</dbReference>
<dbReference type="Proteomes" id="UP000538196">
    <property type="component" value="Unassembled WGS sequence"/>
</dbReference>
<dbReference type="Gene3D" id="3.30.1490.300">
    <property type="match status" value="1"/>
</dbReference>
<evidence type="ECO:0000313" key="2">
    <source>
        <dbReference type="EMBL" id="MBB2969040.1"/>
    </source>
</evidence>
<comment type="caution">
    <text evidence="2">The sequence shown here is derived from an EMBL/GenBank/DDBJ whole genome shotgun (WGS) entry which is preliminary data.</text>
</comment>
<dbReference type="SUPFAM" id="SSF53067">
    <property type="entry name" value="Actin-like ATPase domain"/>
    <property type="match status" value="2"/>
</dbReference>
<dbReference type="GO" id="GO:0051301">
    <property type="term" value="P:cell division"/>
    <property type="evidence" value="ECO:0007669"/>
    <property type="project" value="InterPro"/>
</dbReference>
<dbReference type="SMART" id="SM00842">
    <property type="entry name" value="FtsA"/>
    <property type="match status" value="1"/>
</dbReference>
<dbReference type="Pfam" id="PF11104">
    <property type="entry name" value="PilM_2"/>
    <property type="match status" value="1"/>
</dbReference>
<dbReference type="InterPro" id="IPR005883">
    <property type="entry name" value="PilM"/>
</dbReference>
<proteinExistence type="predicted"/>
<feature type="domain" description="SHS2" evidence="1">
    <location>
        <begin position="5"/>
        <end position="173"/>
    </location>
</feature>
<accession>A0A7W4UZC5</accession>
<dbReference type="EMBL" id="JACHVP010000005">
    <property type="protein sequence ID" value="MBB2969040.1"/>
    <property type="molecule type" value="Genomic_DNA"/>
</dbReference>
<keyword evidence="3" id="KW-1185">Reference proteome</keyword>
<dbReference type="PIRSF" id="PIRSF019169">
    <property type="entry name" value="PilM"/>
    <property type="match status" value="1"/>
</dbReference>
<dbReference type="PANTHER" id="PTHR32432">
    <property type="entry name" value="CELL DIVISION PROTEIN FTSA-RELATED"/>
    <property type="match status" value="1"/>
</dbReference>
<name>A0A7W4UZC5_LEIAQ</name>
<dbReference type="AlphaFoldDB" id="A0A7W4UZC5"/>
<protein>
    <submittedName>
        <fullName evidence="2">Type IV pilus assembly protein PilM</fullName>
    </submittedName>
</protein>
<sequence>MATSIVGVDIGNGMLRAVEVADPAKPKPTILRHAEMPLPEGAVSRGEVIEPNTVAASLRELWRKGGFKTRNVVLGMGNQRVLARDLSMPLMSLERIRESLPFHVQDMLPVPVAEALLDFYPVSYGQGDSGPTVNGLLIAAVKEAVLANVRAAELAGLTPVDVDLIPFALSRVFGARSGLTGFSAVIDIGANTTTVVIAAAGVPQFVRIVPTGGADMTQALRDGLEIAPHQAEELKRSLGLATQVSTIEDQRAVEIIYQTAGELLSSLRNTINYFVNTRPDARFERVVLTGGGAQLPGFAEALGEMTRLPVAVGDPYLAVGLSRTLDADELRARRTSLTVALGLAIGRAA</sequence>